<dbReference type="GO" id="GO:0006376">
    <property type="term" value="P:mRNA splice site recognition"/>
    <property type="evidence" value="ECO:0007669"/>
    <property type="project" value="InterPro"/>
</dbReference>
<gene>
    <name evidence="3" type="ORF">OFUS_LOCUS19922</name>
</gene>
<comment type="caution">
    <text evidence="3">The sequence shown here is derived from an EMBL/GenBank/DDBJ whole genome shotgun (WGS) entry which is preliminary data.</text>
</comment>
<comment type="similarity">
    <text evidence="1">Belongs to the Luc7 family.</text>
</comment>
<dbReference type="GO" id="GO:0005685">
    <property type="term" value="C:U1 snRNP"/>
    <property type="evidence" value="ECO:0007669"/>
    <property type="project" value="InterPro"/>
</dbReference>
<dbReference type="GO" id="GO:0003729">
    <property type="term" value="F:mRNA binding"/>
    <property type="evidence" value="ECO:0007669"/>
    <property type="project" value="InterPro"/>
</dbReference>
<keyword evidence="4" id="KW-1185">Reference proteome</keyword>
<dbReference type="Pfam" id="PF03194">
    <property type="entry name" value="LUC7"/>
    <property type="match status" value="2"/>
</dbReference>
<evidence type="ECO:0008006" key="5">
    <source>
        <dbReference type="Google" id="ProtNLM"/>
    </source>
</evidence>
<sequence>MAAAAQAALLDELMGRNRNFAPNDKSHEAHWSDDQVCKHFLCGFCPCELFVNTRADLGTCEKLHDDSLKKDYENSSRNGKMGYEEDFIRYLQSLLSDVERRIRRGHARLALNSQNQTSSGSHGREEKIQMLTGRINELVEQAEELGCEGKVEEAQGVMKLCDQLREERQQLESGGSENMLALKEMEVCNVCGAFLIVGDAQQRLAEHLIGKQHMGYAKVRATIELWQGPSKGFLPEALKEMTVCSVCGALLVVGDVAQRVDEHLMGKQHMGYAQVRAYVESSQNKRRNETAEREAKLLKEREDREKEREKEREDRQREREEREKKREERRKRSRSRSRRSRSRDRRRRSRSRSKGRKRRSRSRSRDKKRSRSRDRRRSRSRDRRRSRSRDRRSSRRSRSRDRRHRSRDRSRDRRHRSRDRSRTKDKERSSRDKDRSSRAKSRDKSKDSAKDKADGDKAETKEQEEKTTESAVTENGDGSPSLMCIHIKSSPRELGIIQRVCCDKRIQWTLSLPLGQRLLYLQFGMYQP</sequence>
<dbReference type="AlphaFoldDB" id="A0A8S4PQ57"/>
<name>A0A8S4PQ57_OWEFU</name>
<feature type="region of interest" description="Disordered" evidence="2">
    <location>
        <begin position="280"/>
        <end position="481"/>
    </location>
</feature>
<reference evidence="3" key="1">
    <citation type="submission" date="2022-03" db="EMBL/GenBank/DDBJ databases">
        <authorList>
            <person name="Martin C."/>
        </authorList>
    </citation>
    <scope>NUCLEOTIDE SEQUENCE</scope>
</reference>
<evidence type="ECO:0000313" key="3">
    <source>
        <dbReference type="EMBL" id="CAH1795377.1"/>
    </source>
</evidence>
<feature type="compositionally biased region" description="Basic residues" evidence="2">
    <location>
        <begin position="327"/>
        <end position="419"/>
    </location>
</feature>
<accession>A0A8S4PQ57</accession>
<protein>
    <recommendedName>
        <fullName evidence="5">Luc7-like protein 3</fullName>
    </recommendedName>
</protein>
<evidence type="ECO:0000313" key="4">
    <source>
        <dbReference type="Proteomes" id="UP000749559"/>
    </source>
</evidence>
<dbReference type="EMBL" id="CAIIXF020000009">
    <property type="protein sequence ID" value="CAH1795377.1"/>
    <property type="molecule type" value="Genomic_DNA"/>
</dbReference>
<evidence type="ECO:0000256" key="1">
    <source>
        <dbReference type="ARBA" id="ARBA00005655"/>
    </source>
</evidence>
<proteinExistence type="inferred from homology"/>
<dbReference type="InterPro" id="IPR004882">
    <property type="entry name" value="Luc7-rel"/>
</dbReference>
<feature type="compositionally biased region" description="Basic and acidic residues" evidence="2">
    <location>
        <begin position="286"/>
        <end position="326"/>
    </location>
</feature>
<dbReference type="OrthoDB" id="10266921at2759"/>
<feature type="compositionally biased region" description="Basic and acidic residues" evidence="2">
    <location>
        <begin position="420"/>
        <end position="468"/>
    </location>
</feature>
<dbReference type="Proteomes" id="UP000749559">
    <property type="component" value="Unassembled WGS sequence"/>
</dbReference>
<evidence type="ECO:0000256" key="2">
    <source>
        <dbReference type="SAM" id="MobiDB-lite"/>
    </source>
</evidence>
<dbReference type="PANTHER" id="PTHR12375">
    <property type="entry name" value="RNA-BINDING PROTEIN LUC7-RELATED"/>
    <property type="match status" value="1"/>
</dbReference>
<organism evidence="3 4">
    <name type="scientific">Owenia fusiformis</name>
    <name type="common">Polychaete worm</name>
    <dbReference type="NCBI Taxonomy" id="6347"/>
    <lineage>
        <taxon>Eukaryota</taxon>
        <taxon>Metazoa</taxon>
        <taxon>Spiralia</taxon>
        <taxon>Lophotrochozoa</taxon>
        <taxon>Annelida</taxon>
        <taxon>Polychaeta</taxon>
        <taxon>Sedentaria</taxon>
        <taxon>Canalipalpata</taxon>
        <taxon>Sabellida</taxon>
        <taxon>Oweniida</taxon>
        <taxon>Oweniidae</taxon>
        <taxon>Owenia</taxon>
    </lineage>
</organism>